<dbReference type="PANTHER" id="PTHR30386">
    <property type="entry name" value="MEMBRANE FUSION SUBUNIT OF EMRAB-TOLC MULTIDRUG EFFLUX PUMP"/>
    <property type="match status" value="1"/>
</dbReference>
<gene>
    <name evidence="4" type="ORF">NV36_08560</name>
</gene>
<keyword evidence="2" id="KW-0812">Transmembrane</keyword>
<comment type="caution">
    <text evidence="4">The sequence shown here is derived from an EMBL/GenBank/DDBJ whole genome shotgun (WGS) entry which is preliminary data.</text>
</comment>
<dbReference type="Gene3D" id="2.40.30.170">
    <property type="match status" value="1"/>
</dbReference>
<keyword evidence="2" id="KW-0472">Membrane</keyword>
<proteinExistence type="predicted"/>
<dbReference type="RefSeq" id="WP_035326148.1">
    <property type="nucleotide sequence ID" value="NZ_CP015125.1"/>
</dbReference>
<name>A0A0A2GWL0_9FLAO</name>
<evidence type="ECO:0000259" key="3">
    <source>
        <dbReference type="Pfam" id="PF26002"/>
    </source>
</evidence>
<accession>A0A0A2GWL0</accession>
<dbReference type="InterPro" id="IPR050739">
    <property type="entry name" value="MFP"/>
</dbReference>
<dbReference type="EMBL" id="JSAQ01000001">
    <property type="protein sequence ID" value="KGO06893.1"/>
    <property type="molecule type" value="Genomic_DNA"/>
</dbReference>
<protein>
    <recommendedName>
        <fullName evidence="3">AprE-like beta-barrel domain-containing protein</fullName>
    </recommendedName>
</protein>
<sequence>MISSTLLNNIENLKSKNIIKGLSLYVVLVVVVLLCFAILPYIHLNITSQNPAFIRSALKKTTIQIGTTGKLKRLSIKNNNTYIAGDTLAIVSQDLLESSQVLNDSLYNFNQDYLLDITQLLNKQFKNLRTTTAQKEYNTYKARSAGLYSTYSFAKKQHDRQKVLFEKEVIALSVYEQYVFELEKAQSARTAYKAQQIASWELKKRELEERLQNLANARENIAIQARDYVITAPISGTIENYQGVTVGSQVSQGQVIAVISPNDNLIVESTVKPSDIGLIKIGQSVRYQFDAFNYNQWGFLDGEVIDIDKNITLSETGAYFKVRCSLPNKTLTLKNGYEAEISKGMTLTARYFITRRSLWDLLFDKVDDWFNPKLITTTA</sequence>
<keyword evidence="2" id="KW-1133">Transmembrane helix</keyword>
<dbReference type="PATRIC" id="fig|1300343.5.peg.589"/>
<dbReference type="AlphaFoldDB" id="A0A0A2GWL0"/>
<dbReference type="Proteomes" id="UP000030140">
    <property type="component" value="Unassembled WGS sequence"/>
</dbReference>
<dbReference type="Pfam" id="PF26002">
    <property type="entry name" value="Beta-barrel_AprE"/>
    <property type="match status" value="1"/>
</dbReference>
<dbReference type="OrthoDB" id="594147at2"/>
<evidence type="ECO:0000313" key="5">
    <source>
        <dbReference type="Proteomes" id="UP000030140"/>
    </source>
</evidence>
<organism evidence="4 5">
    <name type="scientific">Dokdonia donghaensis DSW-1</name>
    <dbReference type="NCBI Taxonomy" id="1300343"/>
    <lineage>
        <taxon>Bacteria</taxon>
        <taxon>Pseudomonadati</taxon>
        <taxon>Bacteroidota</taxon>
        <taxon>Flavobacteriia</taxon>
        <taxon>Flavobacteriales</taxon>
        <taxon>Flavobacteriaceae</taxon>
        <taxon>Dokdonia</taxon>
    </lineage>
</organism>
<reference evidence="4 5" key="1">
    <citation type="submission" date="2014-10" db="EMBL/GenBank/DDBJ databases">
        <title>Draft genome sequence of the proteorhodopsin-containing marine bacterium Dokdonia donghaensis.</title>
        <authorList>
            <person name="Gomez-Consarnau L."/>
            <person name="Gonzalez J.M."/>
            <person name="Riedel T."/>
            <person name="Jaenicke S."/>
            <person name="Wagner-Doebler I."/>
            <person name="Fuhrman J.A."/>
        </authorList>
    </citation>
    <scope>NUCLEOTIDE SEQUENCE [LARGE SCALE GENOMIC DNA]</scope>
    <source>
        <strain evidence="4 5">DSW-1</strain>
    </source>
</reference>
<keyword evidence="5" id="KW-1185">Reference proteome</keyword>
<evidence type="ECO:0000256" key="1">
    <source>
        <dbReference type="SAM" id="Coils"/>
    </source>
</evidence>
<evidence type="ECO:0000256" key="2">
    <source>
        <dbReference type="SAM" id="Phobius"/>
    </source>
</evidence>
<feature type="coiled-coil region" evidence="1">
    <location>
        <begin position="197"/>
        <end position="224"/>
    </location>
</feature>
<feature type="transmembrane region" description="Helical" evidence="2">
    <location>
        <begin position="21"/>
        <end position="42"/>
    </location>
</feature>
<evidence type="ECO:0000313" key="4">
    <source>
        <dbReference type="EMBL" id="KGO06893.1"/>
    </source>
</evidence>
<dbReference type="PANTHER" id="PTHR30386:SF28">
    <property type="entry name" value="EXPORTED PROTEIN"/>
    <property type="match status" value="1"/>
</dbReference>
<dbReference type="InterPro" id="IPR058982">
    <property type="entry name" value="Beta-barrel_AprE"/>
</dbReference>
<keyword evidence="1" id="KW-0175">Coiled coil</keyword>
<feature type="domain" description="AprE-like beta-barrel" evidence="3">
    <location>
        <begin position="265"/>
        <end position="349"/>
    </location>
</feature>
<dbReference type="KEGG" id="ddo:I597_0582"/>